<dbReference type="Proteomes" id="UP001195483">
    <property type="component" value="Unassembled WGS sequence"/>
</dbReference>
<reference evidence="4" key="3">
    <citation type="submission" date="2023-05" db="EMBL/GenBank/DDBJ databases">
        <authorList>
            <person name="Smith C.H."/>
        </authorList>
    </citation>
    <scope>NUCLEOTIDE SEQUENCE</scope>
    <source>
        <strain evidence="4">CHS0354</strain>
        <tissue evidence="4">Mantle</tissue>
    </source>
</reference>
<dbReference type="SUPFAM" id="SSF56059">
    <property type="entry name" value="Glutathione synthetase ATP-binding domain-like"/>
    <property type="match status" value="1"/>
</dbReference>
<dbReference type="PANTHER" id="PTHR48066:SF1">
    <property type="entry name" value="CARNOSINE SYNTHASE 1"/>
    <property type="match status" value="1"/>
</dbReference>
<reference evidence="4" key="2">
    <citation type="journal article" date="2021" name="Genome Biol. Evol.">
        <title>Developing a high-quality reference genome for a parasitic bivalve with doubly uniparental inheritance (Bivalvia: Unionida).</title>
        <authorList>
            <person name="Smith C.H."/>
        </authorList>
    </citation>
    <scope>NUCLEOTIDE SEQUENCE</scope>
    <source>
        <strain evidence="4">CHS0354</strain>
        <tissue evidence="4">Mantle</tissue>
    </source>
</reference>
<dbReference type="Gene3D" id="3.40.50.20">
    <property type="match status" value="1"/>
</dbReference>
<dbReference type="EMBL" id="JAEAOA010001680">
    <property type="protein sequence ID" value="KAK3586588.1"/>
    <property type="molecule type" value="Genomic_DNA"/>
</dbReference>
<evidence type="ECO:0000313" key="5">
    <source>
        <dbReference type="Proteomes" id="UP001195483"/>
    </source>
</evidence>
<feature type="domain" description="ATP-grasp" evidence="3">
    <location>
        <begin position="702"/>
        <end position="906"/>
    </location>
</feature>
<dbReference type="GO" id="GO:0016887">
    <property type="term" value="F:ATP hydrolysis activity"/>
    <property type="evidence" value="ECO:0007669"/>
    <property type="project" value="InterPro"/>
</dbReference>
<accession>A0AAE0VQ91</accession>
<dbReference type="PANTHER" id="PTHR48066">
    <property type="entry name" value="CARNOSINE SYNTHASE 1"/>
    <property type="match status" value="1"/>
</dbReference>
<gene>
    <name evidence="4" type="ORF">CHS0354_027723</name>
</gene>
<sequence>MEIRSESVSYEPLPDDTRINAFDSLVKKMETAKLVSSILDNVSTVNLFSCYDDLLPLTEASIKDKLEEEEEKEKGEDEEKLPNTTRIKTSAHTYSTTCTCSYRAWSTNVDLGPHRADITVPEEDKNILIYYEVLQYALYETGCPETIDRTSQPRIVSKDATSITILSSPVECMAVLMEGGRCCPGDMLLVLSTAWLSKRKSETKQGLYSLYVHKAIAFAEAGQTYLETYSPPRRTTYFVNFFTRACTNGARNDGEAIEALLDCPTSSSLKLTALVDDKVWTRCVMAKVGMAFPETLAFVYDSDLMYPNQDVPDIRVVRIDEQKTDLNLIVYMRVSDFLAMCADKDIPKIVVKPSGVMWHGSIGVTFHYTADNDEIISAVLELATLIHKGDAILVEAFLDTVKPENTSKLPKWACNNNNAVRLRTTVCRAHDDTPKTSNINCGVAHLSEPVNGNNTVCQSLKTTLIAFGIIDEAEMASFEKEVREKSAAVLDGIMSYENDLSTTERGGLYAQTDVIGIDLVITTRNGILTPVGIEVNSHDCTFNCQIYENIYPQEKGLSVHPWVETMITRSQKFVLAGKRILVIGGGNYDKGFIWGAAQDLGVQVVLVESNPCYFVAEDVAQFINYDFNDHIQDHKHAMQINKLLKQNKIDINGCVTFWEDCVPLAAIMCQLLDLTGPSVRGAMNATNKSSTLSVLRKRTVDVPHFPRPYLYTSWFTSLREKADVYNATKVCQFPAVMKLEYRSGVVDVVLVQSAEELEEKYIQFKSLLTKNEDYFGIELGHDNNVMVMEYIGGTEHKVDLIIYERKLVAAFVSDNGSTRGERFTETAACMPSCLPYDKRQQLITAAYQCCTEIGLENGVFNVEMKMISTGPKLVEINCRMGGFYLRDWIKKLYGVDLVMFSFLVSCGIRPYCPGLTPKGQLMGVMCIPSLHSHMLSDPDTLSRLQDLKSKGIIHFNHYDEHAVIGKDGFEEPFANVAVMEKDIPLAKRKLLEFSNEFHITGLNYNVTDFLAEFINV</sequence>
<evidence type="ECO:0000256" key="1">
    <source>
        <dbReference type="PROSITE-ProRule" id="PRU00409"/>
    </source>
</evidence>
<dbReference type="GO" id="GO:0047730">
    <property type="term" value="F:carnosine synthase activity"/>
    <property type="evidence" value="ECO:0007669"/>
    <property type="project" value="InterPro"/>
</dbReference>
<dbReference type="InterPro" id="IPR011761">
    <property type="entry name" value="ATP-grasp"/>
</dbReference>
<dbReference type="GO" id="GO:0035499">
    <property type="term" value="P:carnosine biosynthetic process"/>
    <property type="evidence" value="ECO:0007669"/>
    <property type="project" value="InterPro"/>
</dbReference>
<organism evidence="4 5">
    <name type="scientific">Potamilus streckersoni</name>
    <dbReference type="NCBI Taxonomy" id="2493646"/>
    <lineage>
        <taxon>Eukaryota</taxon>
        <taxon>Metazoa</taxon>
        <taxon>Spiralia</taxon>
        <taxon>Lophotrochozoa</taxon>
        <taxon>Mollusca</taxon>
        <taxon>Bivalvia</taxon>
        <taxon>Autobranchia</taxon>
        <taxon>Heteroconchia</taxon>
        <taxon>Palaeoheterodonta</taxon>
        <taxon>Unionida</taxon>
        <taxon>Unionoidea</taxon>
        <taxon>Unionidae</taxon>
        <taxon>Ambleminae</taxon>
        <taxon>Lampsilini</taxon>
        <taxon>Potamilus</taxon>
    </lineage>
</organism>
<reference evidence="4" key="1">
    <citation type="journal article" date="2021" name="Genome Biol. Evol.">
        <title>A High-Quality Reference Genome for a Parasitic Bivalve with Doubly Uniparental Inheritance (Bivalvia: Unionida).</title>
        <authorList>
            <person name="Smith C.H."/>
        </authorList>
    </citation>
    <scope>NUCLEOTIDE SEQUENCE</scope>
    <source>
        <strain evidence="4">CHS0354</strain>
    </source>
</reference>
<evidence type="ECO:0000259" key="3">
    <source>
        <dbReference type="PROSITE" id="PS50975"/>
    </source>
</evidence>
<dbReference type="AlphaFoldDB" id="A0AAE0VQ91"/>
<evidence type="ECO:0000256" key="2">
    <source>
        <dbReference type="SAM" id="MobiDB-lite"/>
    </source>
</evidence>
<dbReference type="InterPro" id="IPR031046">
    <property type="entry name" value="CARNS1"/>
</dbReference>
<dbReference type="Pfam" id="PF15632">
    <property type="entry name" value="ATPgrasp_Ter"/>
    <property type="match status" value="1"/>
</dbReference>
<keyword evidence="1" id="KW-0547">Nucleotide-binding</keyword>
<feature type="region of interest" description="Disordered" evidence="2">
    <location>
        <begin position="66"/>
        <end position="85"/>
    </location>
</feature>
<dbReference type="GO" id="GO:0046872">
    <property type="term" value="F:metal ion binding"/>
    <property type="evidence" value="ECO:0007669"/>
    <property type="project" value="InterPro"/>
</dbReference>
<evidence type="ECO:0000313" key="4">
    <source>
        <dbReference type="EMBL" id="KAK3586588.1"/>
    </source>
</evidence>
<dbReference type="GO" id="GO:0005524">
    <property type="term" value="F:ATP binding"/>
    <property type="evidence" value="ECO:0007669"/>
    <property type="project" value="UniProtKB-UniRule"/>
</dbReference>
<feature type="compositionally biased region" description="Basic and acidic residues" evidence="2">
    <location>
        <begin position="66"/>
        <end position="81"/>
    </location>
</feature>
<keyword evidence="5" id="KW-1185">Reference proteome</keyword>
<dbReference type="Gene3D" id="3.30.470.20">
    <property type="entry name" value="ATP-grasp fold, B domain"/>
    <property type="match status" value="1"/>
</dbReference>
<proteinExistence type="predicted"/>
<comment type="caution">
    <text evidence="4">The sequence shown here is derived from an EMBL/GenBank/DDBJ whole genome shotgun (WGS) entry which is preliminary data.</text>
</comment>
<keyword evidence="1" id="KW-0067">ATP-binding</keyword>
<protein>
    <recommendedName>
        <fullName evidence="3">ATP-grasp domain-containing protein</fullName>
    </recommendedName>
</protein>
<name>A0AAE0VQ91_9BIVA</name>
<dbReference type="PROSITE" id="PS50975">
    <property type="entry name" value="ATP_GRASP"/>
    <property type="match status" value="1"/>
</dbReference>